<keyword evidence="5" id="KW-1185">Reference proteome</keyword>
<reference evidence="4 5" key="1">
    <citation type="submission" date="2016-11" db="EMBL/GenBank/DDBJ databases">
        <authorList>
            <person name="Jaros S."/>
            <person name="Januszkiewicz K."/>
            <person name="Wedrychowicz H."/>
        </authorList>
    </citation>
    <scope>NUCLEOTIDE SEQUENCE [LARGE SCALE GENOMIC DNA]</scope>
    <source>
        <strain evidence="4 5">DSM 24574</strain>
    </source>
</reference>
<accession>A0A1M5JE25</accession>
<evidence type="ECO:0000313" key="5">
    <source>
        <dbReference type="Proteomes" id="UP000184212"/>
    </source>
</evidence>
<dbReference type="Proteomes" id="UP000184212">
    <property type="component" value="Unassembled WGS sequence"/>
</dbReference>
<dbReference type="AlphaFoldDB" id="A0A1M5JE25"/>
<gene>
    <name evidence="4" type="ORF">SAMN04488109_0009</name>
</gene>
<dbReference type="STRING" id="947013.SAMN04488109_0009"/>
<organism evidence="4 5">
    <name type="scientific">Chryseolinea serpens</name>
    <dbReference type="NCBI Taxonomy" id="947013"/>
    <lineage>
        <taxon>Bacteria</taxon>
        <taxon>Pseudomonadati</taxon>
        <taxon>Bacteroidota</taxon>
        <taxon>Cytophagia</taxon>
        <taxon>Cytophagales</taxon>
        <taxon>Fulvivirgaceae</taxon>
        <taxon>Chryseolinea</taxon>
    </lineage>
</organism>
<dbReference type="OrthoDB" id="982063at2"/>
<feature type="transmembrane region" description="Helical" evidence="3">
    <location>
        <begin position="94"/>
        <end position="113"/>
    </location>
</feature>
<keyword evidence="3" id="KW-0812">Transmembrane</keyword>
<proteinExistence type="predicted"/>
<evidence type="ECO:0008006" key="6">
    <source>
        <dbReference type="Google" id="ProtNLM"/>
    </source>
</evidence>
<name>A0A1M5JE25_9BACT</name>
<feature type="coiled-coil region" evidence="1">
    <location>
        <begin position="118"/>
        <end position="164"/>
    </location>
</feature>
<keyword evidence="3" id="KW-0472">Membrane</keyword>
<sequence>MARRKKTTDEQVPENTDNTDDTFGLPEVDYEPLKRDTPPEPEAVTPEPEPITPEPEPLPQGDLQDTPPRFEEFEQQKFSDTEYEEERPAAWPKVLGILLLLAAIGAGVWYFGYEQPKLKAAAEKIAREKRDADDARNKRITDSLANVEAEAARLRAEAEKAAATPAAGTIETLSGRTGRYYVVVASSIDGDLIMDFAKKLAAKGTGSKIIPPFGKTKFHRLAVAEADTYANAQGTADGMKGGDYGDKVWVVKY</sequence>
<dbReference type="EMBL" id="FQWQ01000001">
    <property type="protein sequence ID" value="SHG38529.1"/>
    <property type="molecule type" value="Genomic_DNA"/>
</dbReference>
<dbReference type="RefSeq" id="WP_073129691.1">
    <property type="nucleotide sequence ID" value="NZ_FQWQ01000001.1"/>
</dbReference>
<evidence type="ECO:0000256" key="1">
    <source>
        <dbReference type="SAM" id="Coils"/>
    </source>
</evidence>
<feature type="region of interest" description="Disordered" evidence="2">
    <location>
        <begin position="1"/>
        <end position="67"/>
    </location>
</feature>
<keyword evidence="1" id="KW-0175">Coiled coil</keyword>
<keyword evidence="3" id="KW-1133">Transmembrane helix</keyword>
<evidence type="ECO:0000313" key="4">
    <source>
        <dbReference type="EMBL" id="SHG38529.1"/>
    </source>
</evidence>
<feature type="compositionally biased region" description="Pro residues" evidence="2">
    <location>
        <begin position="47"/>
        <end position="58"/>
    </location>
</feature>
<evidence type="ECO:0000256" key="2">
    <source>
        <dbReference type="SAM" id="MobiDB-lite"/>
    </source>
</evidence>
<protein>
    <recommendedName>
        <fullName evidence="6">Sporulation related domain-containing protein</fullName>
    </recommendedName>
</protein>
<evidence type="ECO:0000256" key="3">
    <source>
        <dbReference type="SAM" id="Phobius"/>
    </source>
</evidence>